<dbReference type="OrthoDB" id="10507972at2759"/>
<dbReference type="Proteomes" id="UP001056436">
    <property type="component" value="Unassembled WGS sequence"/>
</dbReference>
<evidence type="ECO:0000313" key="1">
    <source>
        <dbReference type="EMBL" id="KAI3537824.1"/>
    </source>
</evidence>
<name>A0A9Q0B0M6_9PEZI</name>
<accession>A0A9Q0B0M6</accession>
<keyword evidence="2" id="KW-1185">Reference proteome</keyword>
<dbReference type="AlphaFoldDB" id="A0A9Q0B0M6"/>
<protein>
    <submittedName>
        <fullName evidence="1">Uncharacterized protein</fullName>
    </submittedName>
</protein>
<dbReference type="EMBL" id="SDAQ01000111">
    <property type="protein sequence ID" value="KAI3537824.1"/>
    <property type="molecule type" value="Genomic_DNA"/>
</dbReference>
<evidence type="ECO:0000313" key="2">
    <source>
        <dbReference type="Proteomes" id="UP001056436"/>
    </source>
</evidence>
<sequence length="92" mass="10298">MRREKWARPSLNRQTAASSSLFWPFPQTFYPRLCTSETALKPICQEVPSSDCSTLAAPCPFRTISQPKQSDHLAHTVRGVKAMREEASGGFL</sequence>
<comment type="caution">
    <text evidence="1">The sequence shown here is derived from an EMBL/GenBank/DDBJ whole genome shotgun (WGS) entry which is preliminary data.</text>
</comment>
<organism evidence="1 2">
    <name type="scientific">Colletotrichum abscissum</name>
    <dbReference type="NCBI Taxonomy" id="1671311"/>
    <lineage>
        <taxon>Eukaryota</taxon>
        <taxon>Fungi</taxon>
        <taxon>Dikarya</taxon>
        <taxon>Ascomycota</taxon>
        <taxon>Pezizomycotina</taxon>
        <taxon>Sordariomycetes</taxon>
        <taxon>Hypocreomycetidae</taxon>
        <taxon>Glomerellales</taxon>
        <taxon>Glomerellaceae</taxon>
        <taxon>Colletotrichum</taxon>
        <taxon>Colletotrichum acutatum species complex</taxon>
    </lineage>
</organism>
<reference evidence="1" key="1">
    <citation type="submission" date="2019-01" db="EMBL/GenBank/DDBJ databases">
        <title>Colletotrichum abscissum LGMF1257.</title>
        <authorList>
            <person name="Baroncelli R."/>
        </authorList>
    </citation>
    <scope>NUCLEOTIDE SEQUENCE</scope>
    <source>
        <strain evidence="1">Ca142</strain>
    </source>
</reference>
<gene>
    <name evidence="1" type="ORF">CABS02_11975</name>
</gene>
<proteinExistence type="predicted"/>